<keyword evidence="5 6" id="KW-0472">Membrane</keyword>
<evidence type="ECO:0000313" key="9">
    <source>
        <dbReference type="Proteomes" id="UP000253472"/>
    </source>
</evidence>
<feature type="transmembrane region" description="Helical" evidence="6">
    <location>
        <begin position="27"/>
        <end position="47"/>
    </location>
</feature>
<feature type="domain" description="Major facilitator superfamily (MFS) profile" evidence="7">
    <location>
        <begin position="1"/>
        <end position="86"/>
    </location>
</feature>
<keyword evidence="2" id="KW-0813">Transport</keyword>
<dbReference type="STRING" id="5486.A0A367YIM7"/>
<protein>
    <recommendedName>
        <fullName evidence="7">Major facilitator superfamily (MFS) profile domain-containing protein</fullName>
    </recommendedName>
</protein>
<reference evidence="8 9" key="1">
    <citation type="submission" date="2018-06" db="EMBL/GenBank/DDBJ databases">
        <title>Whole genome sequencing of Candida tropicalis (genome annotated by CSBL at Korea University).</title>
        <authorList>
            <person name="Ahn J."/>
        </authorList>
    </citation>
    <scope>NUCLEOTIDE SEQUENCE [LARGE SCALE GENOMIC DNA]</scope>
    <source>
        <strain evidence="8 9">ATCC 20962</strain>
    </source>
</reference>
<evidence type="ECO:0000256" key="5">
    <source>
        <dbReference type="ARBA" id="ARBA00023136"/>
    </source>
</evidence>
<dbReference type="OrthoDB" id="9986881at2759"/>
<keyword evidence="4 6" id="KW-1133">Transmembrane helix</keyword>
<accession>A0A367YIM7</accession>
<name>A0A367YIM7_9ASCO</name>
<gene>
    <name evidence="8" type="ORF">Cantr_01300</name>
</gene>
<organism evidence="8 9">
    <name type="scientific">Candida viswanathii</name>
    <dbReference type="NCBI Taxonomy" id="5486"/>
    <lineage>
        <taxon>Eukaryota</taxon>
        <taxon>Fungi</taxon>
        <taxon>Dikarya</taxon>
        <taxon>Ascomycota</taxon>
        <taxon>Saccharomycotina</taxon>
        <taxon>Pichiomycetes</taxon>
        <taxon>Debaryomycetaceae</taxon>
        <taxon>Candida/Lodderomyces clade</taxon>
        <taxon>Candida</taxon>
    </lineage>
</organism>
<dbReference type="PANTHER" id="PTHR23502">
    <property type="entry name" value="MAJOR FACILITATOR SUPERFAMILY"/>
    <property type="match status" value="1"/>
</dbReference>
<dbReference type="Proteomes" id="UP000253472">
    <property type="component" value="Unassembled WGS sequence"/>
</dbReference>
<dbReference type="PROSITE" id="PS50850">
    <property type="entry name" value="MFS"/>
    <property type="match status" value="1"/>
</dbReference>
<dbReference type="PANTHER" id="PTHR23502:SF31">
    <property type="entry name" value="POLYAMINE TRANSPORTER 1"/>
    <property type="match status" value="1"/>
</dbReference>
<evidence type="ECO:0000313" key="8">
    <source>
        <dbReference type="EMBL" id="RCK65449.1"/>
    </source>
</evidence>
<evidence type="ECO:0000256" key="1">
    <source>
        <dbReference type="ARBA" id="ARBA00004141"/>
    </source>
</evidence>
<proteinExistence type="predicted"/>
<dbReference type="SUPFAM" id="SSF103473">
    <property type="entry name" value="MFS general substrate transporter"/>
    <property type="match status" value="1"/>
</dbReference>
<sequence length="86" mass="9671">MVLFGGPMLGPIFGGFTVKNESLGWGWTSYFCGIIGALALVMNIFLLQETHHPLILVKRAEELRRRTGNWGIYAAHEEVKLSIRKL</sequence>
<dbReference type="InterPro" id="IPR036259">
    <property type="entry name" value="MFS_trans_sf"/>
</dbReference>
<evidence type="ECO:0000259" key="7">
    <source>
        <dbReference type="PROSITE" id="PS50850"/>
    </source>
</evidence>
<evidence type="ECO:0000256" key="2">
    <source>
        <dbReference type="ARBA" id="ARBA00022448"/>
    </source>
</evidence>
<dbReference type="Gene3D" id="1.20.1250.20">
    <property type="entry name" value="MFS general substrate transporter like domains"/>
    <property type="match status" value="1"/>
</dbReference>
<evidence type="ECO:0000256" key="4">
    <source>
        <dbReference type="ARBA" id="ARBA00022989"/>
    </source>
</evidence>
<evidence type="ECO:0000256" key="3">
    <source>
        <dbReference type="ARBA" id="ARBA00022692"/>
    </source>
</evidence>
<dbReference type="AlphaFoldDB" id="A0A367YIM7"/>
<keyword evidence="3 6" id="KW-0812">Transmembrane</keyword>
<dbReference type="GO" id="GO:0005886">
    <property type="term" value="C:plasma membrane"/>
    <property type="evidence" value="ECO:0007669"/>
    <property type="project" value="TreeGrafter"/>
</dbReference>
<dbReference type="EMBL" id="QLNQ01000020">
    <property type="protein sequence ID" value="RCK65449.1"/>
    <property type="molecule type" value="Genomic_DNA"/>
</dbReference>
<evidence type="ECO:0000256" key="6">
    <source>
        <dbReference type="SAM" id="Phobius"/>
    </source>
</evidence>
<dbReference type="InterPro" id="IPR020846">
    <property type="entry name" value="MFS_dom"/>
</dbReference>
<comment type="caution">
    <text evidence="8">The sequence shown here is derived from an EMBL/GenBank/DDBJ whole genome shotgun (WGS) entry which is preliminary data.</text>
</comment>
<keyword evidence="9" id="KW-1185">Reference proteome</keyword>
<dbReference type="GO" id="GO:0022857">
    <property type="term" value="F:transmembrane transporter activity"/>
    <property type="evidence" value="ECO:0007669"/>
    <property type="project" value="InterPro"/>
</dbReference>
<comment type="subcellular location">
    <subcellularLocation>
        <location evidence="1">Membrane</location>
        <topology evidence="1">Multi-pass membrane protein</topology>
    </subcellularLocation>
</comment>